<dbReference type="RefSeq" id="WP_187733237.1">
    <property type="nucleotide sequence ID" value="NZ_CP060784.1"/>
</dbReference>
<organism evidence="1 2">
    <name type="scientific">Hymenobacter qilianensis</name>
    <dbReference type="NCBI Taxonomy" id="1385715"/>
    <lineage>
        <taxon>Bacteria</taxon>
        <taxon>Pseudomonadati</taxon>
        <taxon>Bacteroidota</taxon>
        <taxon>Cytophagia</taxon>
        <taxon>Cytophagales</taxon>
        <taxon>Hymenobacteraceae</taxon>
        <taxon>Hymenobacter</taxon>
    </lineage>
</organism>
<dbReference type="AlphaFoldDB" id="A0A7H0GXJ2"/>
<keyword evidence="2" id="KW-1185">Reference proteome</keyword>
<sequence length="47" mass="4988">MKILLGAFSVKNDQAPIPCTKKPALLIQSEAGFLLGQGLFAEKTVCP</sequence>
<proteinExistence type="predicted"/>
<dbReference type="EMBL" id="CP060784">
    <property type="protein sequence ID" value="QNP53008.1"/>
    <property type="molecule type" value="Genomic_DNA"/>
</dbReference>
<evidence type="ECO:0000313" key="2">
    <source>
        <dbReference type="Proteomes" id="UP000516093"/>
    </source>
</evidence>
<evidence type="ECO:0000313" key="1">
    <source>
        <dbReference type="EMBL" id="QNP53008.1"/>
    </source>
</evidence>
<name>A0A7H0GXJ2_9BACT</name>
<dbReference type="Proteomes" id="UP000516093">
    <property type="component" value="Chromosome"/>
</dbReference>
<dbReference type="KEGG" id="hqi:H9L05_04785"/>
<protein>
    <submittedName>
        <fullName evidence="1">Uncharacterized protein</fullName>
    </submittedName>
</protein>
<gene>
    <name evidence="1" type="ORF">H9L05_04785</name>
</gene>
<reference evidence="1 2" key="1">
    <citation type="submission" date="2020-08" db="EMBL/GenBank/DDBJ databases">
        <title>Genome sequence of Hymenobacter qilianensis JCM 19763T.</title>
        <authorList>
            <person name="Hyun D.-W."/>
            <person name="Bae J.-W."/>
        </authorList>
    </citation>
    <scope>NUCLEOTIDE SEQUENCE [LARGE SCALE GENOMIC DNA]</scope>
    <source>
        <strain evidence="1 2">JCM 19763</strain>
    </source>
</reference>
<accession>A0A7H0GXJ2</accession>